<dbReference type="Pfam" id="PF01852">
    <property type="entry name" value="START"/>
    <property type="match status" value="1"/>
</dbReference>
<dbReference type="AlphaFoldDB" id="A0A8S1PHU8"/>
<accession>A0A8S1PHU8</accession>
<dbReference type="InterPro" id="IPR051213">
    <property type="entry name" value="START_lipid_transfer"/>
</dbReference>
<feature type="domain" description="START" evidence="2">
    <location>
        <begin position="453"/>
        <end position="627"/>
    </location>
</feature>
<feature type="transmembrane region" description="Helical" evidence="1">
    <location>
        <begin position="197"/>
        <end position="219"/>
    </location>
</feature>
<dbReference type="FunFam" id="3.30.530.20:FF:000044">
    <property type="entry name" value="Uncharacterized protein"/>
    <property type="match status" value="1"/>
</dbReference>
<sequence>MSLFGAYVKLKRKSFWVIRYVEISQEGNFTYRDKKDDKQIKAEYKLKNCKIKELFTNNGQAIQILHGDETIKIITQTDQDHKRFLQSLSQIQYQSESKSDILFQDSFLKQQQSPSIFIQQSKPPTFQPDLDFTRQDFGEDVKILAKQFINKFESNKSILIDISDGVLIYKQEQLETITENKQSTINQLTLKCQNLSILYLVAMSILLFFLISFIIYFFLTFIENQAYIHSIILTINVILLPFVFRDKQQKKNKINSFITKGICYMNFDYNALVYLITRNDIRKEWNPNLLSFKANHPFLTLNYVNSVIEKFQQAVFVDENSFYIVEYYQQQILRIFVIKYLFEEENIEIKCIASNSQIHILPCLKQFVKQQKLNPKSFLFEYQTSKTQIDQVSVFQSEINNKSPQQKQYEEPTSEIITSQVLPIQQIQTIPIQINPPLQSYPPEFQKYFDITQQAKQLLESIYPLNPQWQIQSEKQGFVIHTRYDENSGQTMSRGEGIVPYSIEQIYDIIEKVEKRGDYDSLFDSGYMHKKLDQDTGILYQRFKTIKIVVKSRDFVLVSRVFREESKWIIVAKSIEYPEIPPIKESVRGELKIAGWVLQKTPSGTKACFITMVDPKGSIPAAIVASSAKEQGLCVEKVKNLLDKRNKK</sequence>
<gene>
    <name evidence="3" type="ORF">PSON_ATCC_30995.1.T0780058</name>
</gene>
<feature type="transmembrane region" description="Helical" evidence="1">
    <location>
        <begin position="225"/>
        <end position="244"/>
    </location>
</feature>
<proteinExistence type="predicted"/>
<evidence type="ECO:0000313" key="4">
    <source>
        <dbReference type="Proteomes" id="UP000692954"/>
    </source>
</evidence>
<comment type="caution">
    <text evidence="3">The sequence shown here is derived from an EMBL/GenBank/DDBJ whole genome shotgun (WGS) entry which is preliminary data.</text>
</comment>
<organism evidence="3 4">
    <name type="scientific">Paramecium sonneborni</name>
    <dbReference type="NCBI Taxonomy" id="65129"/>
    <lineage>
        <taxon>Eukaryota</taxon>
        <taxon>Sar</taxon>
        <taxon>Alveolata</taxon>
        <taxon>Ciliophora</taxon>
        <taxon>Intramacronucleata</taxon>
        <taxon>Oligohymenophorea</taxon>
        <taxon>Peniculida</taxon>
        <taxon>Parameciidae</taxon>
        <taxon>Paramecium</taxon>
    </lineage>
</organism>
<evidence type="ECO:0000259" key="2">
    <source>
        <dbReference type="PROSITE" id="PS50848"/>
    </source>
</evidence>
<dbReference type="PANTHER" id="PTHR19308">
    <property type="entry name" value="PHOSPHATIDYLCHOLINE TRANSFER PROTEIN"/>
    <property type="match status" value="1"/>
</dbReference>
<keyword evidence="1" id="KW-1133">Transmembrane helix</keyword>
<keyword evidence="4" id="KW-1185">Reference proteome</keyword>
<dbReference type="InterPro" id="IPR002913">
    <property type="entry name" value="START_lipid-bd_dom"/>
</dbReference>
<dbReference type="Proteomes" id="UP000692954">
    <property type="component" value="Unassembled WGS sequence"/>
</dbReference>
<protein>
    <recommendedName>
        <fullName evidence="2">START domain-containing protein</fullName>
    </recommendedName>
</protein>
<reference evidence="3" key="1">
    <citation type="submission" date="2021-01" db="EMBL/GenBank/DDBJ databases">
        <authorList>
            <consortium name="Genoscope - CEA"/>
            <person name="William W."/>
        </authorList>
    </citation>
    <scope>NUCLEOTIDE SEQUENCE</scope>
</reference>
<dbReference type="PANTHER" id="PTHR19308:SF56">
    <property type="entry name" value="START DOMAIN-CONTAINING PROTEIN"/>
    <property type="match status" value="1"/>
</dbReference>
<dbReference type="EMBL" id="CAJJDN010000078">
    <property type="protein sequence ID" value="CAD8102519.1"/>
    <property type="molecule type" value="Genomic_DNA"/>
</dbReference>
<dbReference type="GO" id="GO:0008289">
    <property type="term" value="F:lipid binding"/>
    <property type="evidence" value="ECO:0007669"/>
    <property type="project" value="InterPro"/>
</dbReference>
<name>A0A8S1PHU8_9CILI</name>
<dbReference type="SMART" id="SM00234">
    <property type="entry name" value="START"/>
    <property type="match status" value="1"/>
</dbReference>
<dbReference type="CDD" id="cd00177">
    <property type="entry name" value="START"/>
    <property type="match status" value="1"/>
</dbReference>
<keyword evidence="1" id="KW-0812">Transmembrane</keyword>
<evidence type="ECO:0000256" key="1">
    <source>
        <dbReference type="SAM" id="Phobius"/>
    </source>
</evidence>
<keyword evidence="1" id="KW-0472">Membrane</keyword>
<dbReference type="PROSITE" id="PS50848">
    <property type="entry name" value="START"/>
    <property type="match status" value="1"/>
</dbReference>
<dbReference type="OrthoDB" id="1295045at2759"/>
<evidence type="ECO:0000313" key="3">
    <source>
        <dbReference type="EMBL" id="CAD8102519.1"/>
    </source>
</evidence>